<dbReference type="Proteomes" id="UP000792457">
    <property type="component" value="Unassembled WGS sequence"/>
</dbReference>
<dbReference type="GO" id="GO:0016020">
    <property type="term" value="C:membrane"/>
    <property type="evidence" value="ECO:0007669"/>
    <property type="project" value="UniProtKB-SubCell"/>
</dbReference>
<evidence type="ECO:0000256" key="5">
    <source>
        <dbReference type="SAM" id="Phobius"/>
    </source>
</evidence>
<dbReference type="CDD" id="cd03127">
    <property type="entry name" value="tetraspanin_LEL"/>
    <property type="match status" value="1"/>
</dbReference>
<keyword evidence="3 5" id="KW-1133">Transmembrane helix</keyword>
<feature type="transmembrane region" description="Helical" evidence="5">
    <location>
        <begin position="87"/>
        <end position="113"/>
    </location>
</feature>
<evidence type="ECO:0000256" key="2">
    <source>
        <dbReference type="ARBA" id="ARBA00022692"/>
    </source>
</evidence>
<evidence type="ECO:0000256" key="1">
    <source>
        <dbReference type="ARBA" id="ARBA00004141"/>
    </source>
</evidence>
<dbReference type="AlphaFoldDB" id="A0A8K0NX89"/>
<accession>A0A8K0NX89</accession>
<evidence type="ECO:0000313" key="6">
    <source>
        <dbReference type="EMBL" id="KAG8224973.1"/>
    </source>
</evidence>
<keyword evidence="4 5" id="KW-0472">Membrane</keyword>
<dbReference type="EMBL" id="KZ308220">
    <property type="protein sequence ID" value="KAG8224973.1"/>
    <property type="molecule type" value="Genomic_DNA"/>
</dbReference>
<reference evidence="6" key="2">
    <citation type="submission" date="2017-10" db="EMBL/GenBank/DDBJ databases">
        <title>Ladona fulva Genome sequencing and assembly.</title>
        <authorList>
            <person name="Murali S."/>
            <person name="Richards S."/>
            <person name="Bandaranaike D."/>
            <person name="Bellair M."/>
            <person name="Blankenburg K."/>
            <person name="Chao H."/>
            <person name="Dinh H."/>
            <person name="Doddapaneni H."/>
            <person name="Dugan-Rocha S."/>
            <person name="Elkadiri S."/>
            <person name="Gnanaolivu R."/>
            <person name="Hernandez B."/>
            <person name="Skinner E."/>
            <person name="Javaid M."/>
            <person name="Lee S."/>
            <person name="Li M."/>
            <person name="Ming W."/>
            <person name="Munidasa M."/>
            <person name="Muniz J."/>
            <person name="Nguyen L."/>
            <person name="Hughes D."/>
            <person name="Osuji N."/>
            <person name="Pu L.-L."/>
            <person name="Puazo M."/>
            <person name="Qu C."/>
            <person name="Quiroz J."/>
            <person name="Raj R."/>
            <person name="Weissenberger G."/>
            <person name="Xin Y."/>
            <person name="Zou X."/>
            <person name="Han Y."/>
            <person name="Worley K."/>
            <person name="Muzny D."/>
            <person name="Gibbs R."/>
        </authorList>
    </citation>
    <scope>NUCLEOTIDE SEQUENCE</scope>
    <source>
        <strain evidence="6">Sampled in the wild</strain>
    </source>
</reference>
<protein>
    <recommendedName>
        <fullName evidence="8">Tetraspanin</fullName>
    </recommendedName>
</protein>
<comment type="subcellular location">
    <subcellularLocation>
        <location evidence="1">Membrane</location>
        <topology evidence="1">Multi-pass membrane protein</topology>
    </subcellularLocation>
</comment>
<sequence length="305" mass="35137">MKMERLQNMQMHYNTEQGVSNWLYKRPSFYERIRNLRNRPIPEDGQRQPPFPTYPAPIEEENERVSTVPFNFYEPRNQWNTSKCVSYLYYALIVSTLIFGILLLMISTILKVFKDEILIFVSNGAFWLICIILMSNSLMMIITSTIGLHGITKGRKFYILIQMGFSVFLATLMVTNGFLDFLTFKTIIRCTEVHMKDSLSLFHVNHKIADTWNGMQQSLNCCGVNGYKDWCSINNETCVIPGSCCLPSTSEVGYCRESGLLHPVGCIHVIEKILKFVERFLYYLSVSLAALFMANSAISLYIYCC</sequence>
<proteinExistence type="predicted"/>
<evidence type="ECO:0008006" key="8">
    <source>
        <dbReference type="Google" id="ProtNLM"/>
    </source>
</evidence>
<organism evidence="6 7">
    <name type="scientific">Ladona fulva</name>
    <name type="common">Scarce chaser dragonfly</name>
    <name type="synonym">Libellula fulva</name>
    <dbReference type="NCBI Taxonomy" id="123851"/>
    <lineage>
        <taxon>Eukaryota</taxon>
        <taxon>Metazoa</taxon>
        <taxon>Ecdysozoa</taxon>
        <taxon>Arthropoda</taxon>
        <taxon>Hexapoda</taxon>
        <taxon>Insecta</taxon>
        <taxon>Pterygota</taxon>
        <taxon>Palaeoptera</taxon>
        <taxon>Odonata</taxon>
        <taxon>Epiprocta</taxon>
        <taxon>Anisoptera</taxon>
        <taxon>Libelluloidea</taxon>
        <taxon>Libellulidae</taxon>
        <taxon>Ladona</taxon>
    </lineage>
</organism>
<evidence type="ECO:0000313" key="7">
    <source>
        <dbReference type="Proteomes" id="UP000792457"/>
    </source>
</evidence>
<feature type="transmembrane region" description="Helical" evidence="5">
    <location>
        <begin position="125"/>
        <end position="151"/>
    </location>
</feature>
<keyword evidence="2 5" id="KW-0812">Transmembrane</keyword>
<dbReference type="InterPro" id="IPR018499">
    <property type="entry name" value="Tetraspanin/Peripherin"/>
</dbReference>
<comment type="caution">
    <text evidence="6">The sequence shown here is derived from an EMBL/GenBank/DDBJ whole genome shotgun (WGS) entry which is preliminary data.</text>
</comment>
<evidence type="ECO:0000256" key="4">
    <source>
        <dbReference type="ARBA" id="ARBA00023136"/>
    </source>
</evidence>
<dbReference type="InterPro" id="IPR008952">
    <property type="entry name" value="Tetraspanin_EC2_sf"/>
</dbReference>
<dbReference type="Gene3D" id="1.10.1450.10">
    <property type="entry name" value="Tetraspanin"/>
    <property type="match status" value="1"/>
</dbReference>
<keyword evidence="7" id="KW-1185">Reference proteome</keyword>
<feature type="transmembrane region" description="Helical" evidence="5">
    <location>
        <begin position="280"/>
        <end position="303"/>
    </location>
</feature>
<gene>
    <name evidence="6" type="ORF">J437_LFUL018413</name>
</gene>
<reference evidence="6" key="1">
    <citation type="submission" date="2013-04" db="EMBL/GenBank/DDBJ databases">
        <authorList>
            <person name="Qu J."/>
            <person name="Murali S.C."/>
            <person name="Bandaranaike D."/>
            <person name="Bellair M."/>
            <person name="Blankenburg K."/>
            <person name="Chao H."/>
            <person name="Dinh H."/>
            <person name="Doddapaneni H."/>
            <person name="Downs B."/>
            <person name="Dugan-Rocha S."/>
            <person name="Elkadiri S."/>
            <person name="Gnanaolivu R.D."/>
            <person name="Hernandez B."/>
            <person name="Javaid M."/>
            <person name="Jayaseelan J.C."/>
            <person name="Lee S."/>
            <person name="Li M."/>
            <person name="Ming W."/>
            <person name="Munidasa M."/>
            <person name="Muniz J."/>
            <person name="Nguyen L."/>
            <person name="Ongeri F."/>
            <person name="Osuji N."/>
            <person name="Pu L.-L."/>
            <person name="Puazo M."/>
            <person name="Qu C."/>
            <person name="Quiroz J."/>
            <person name="Raj R."/>
            <person name="Weissenberger G."/>
            <person name="Xin Y."/>
            <person name="Zou X."/>
            <person name="Han Y."/>
            <person name="Richards S."/>
            <person name="Worley K."/>
            <person name="Muzny D."/>
            <person name="Gibbs R."/>
        </authorList>
    </citation>
    <scope>NUCLEOTIDE SEQUENCE</scope>
    <source>
        <strain evidence="6">Sampled in the wild</strain>
    </source>
</reference>
<dbReference type="OrthoDB" id="5982705at2759"/>
<feature type="transmembrane region" description="Helical" evidence="5">
    <location>
        <begin position="157"/>
        <end position="179"/>
    </location>
</feature>
<name>A0A8K0NX89_LADFU</name>
<dbReference type="SUPFAM" id="SSF48652">
    <property type="entry name" value="Tetraspanin"/>
    <property type="match status" value="1"/>
</dbReference>
<evidence type="ECO:0000256" key="3">
    <source>
        <dbReference type="ARBA" id="ARBA00022989"/>
    </source>
</evidence>
<dbReference type="Pfam" id="PF00335">
    <property type="entry name" value="Tetraspanin"/>
    <property type="match status" value="1"/>
</dbReference>